<dbReference type="GeneID" id="17310255"/>
<dbReference type="EC" id="2.7.1.40" evidence="4 13"/>
<organism evidence="17">
    <name type="scientific">Guillardia theta (strain CCMP2712)</name>
    <name type="common">Cryptophyte</name>
    <dbReference type="NCBI Taxonomy" id="905079"/>
    <lineage>
        <taxon>Eukaryota</taxon>
        <taxon>Cryptophyceae</taxon>
        <taxon>Pyrenomonadales</taxon>
        <taxon>Geminigeraceae</taxon>
        <taxon>Guillardia</taxon>
    </lineage>
</organism>
<dbReference type="STRING" id="905079.L1JZX9"/>
<dbReference type="EnsemblProtists" id="EKX53755">
    <property type="protein sequence ID" value="EKX53755"/>
    <property type="gene ID" value="GUITHDRAFT_100726"/>
</dbReference>
<dbReference type="InterPro" id="IPR015793">
    <property type="entry name" value="Pyrv_Knase_brl"/>
</dbReference>
<keyword evidence="5 13" id="KW-0808">Transferase</keyword>
<dbReference type="InterPro" id="IPR001697">
    <property type="entry name" value="Pyr_Knase"/>
</dbReference>
<evidence type="ECO:0000256" key="9">
    <source>
        <dbReference type="ARBA" id="ARBA00022840"/>
    </source>
</evidence>
<dbReference type="SUPFAM" id="SSF50800">
    <property type="entry name" value="PK beta-barrel domain-like"/>
    <property type="match status" value="3"/>
</dbReference>
<dbReference type="FunFam" id="2.40.33.10:FF:000001">
    <property type="entry name" value="Pyruvate kinase"/>
    <property type="match status" value="3"/>
</dbReference>
<dbReference type="EMBL" id="JH992969">
    <property type="protein sequence ID" value="EKX53755.1"/>
    <property type="molecule type" value="Genomic_DNA"/>
</dbReference>
<keyword evidence="11 13" id="KW-0324">Glycolysis</keyword>
<evidence type="ECO:0000256" key="1">
    <source>
        <dbReference type="ARBA" id="ARBA00001958"/>
    </source>
</evidence>
<dbReference type="RefSeq" id="XP_005840735.1">
    <property type="nucleotide sequence ID" value="XM_005840678.1"/>
</dbReference>
<keyword evidence="9" id="KW-0067">ATP-binding</keyword>
<dbReference type="Gene3D" id="2.40.33.10">
    <property type="entry name" value="PK beta-barrel domain-like"/>
    <property type="match status" value="4"/>
</dbReference>
<dbReference type="NCBIfam" id="NF004491">
    <property type="entry name" value="PRK05826.1"/>
    <property type="match status" value="3"/>
</dbReference>
<dbReference type="SMR" id="L1JZX9"/>
<dbReference type="OrthoDB" id="108365at2759"/>
<sequence length="2193" mass="240686">MKSNVALKQTINAETPTTSLVKDSNAKGNEETTGRQNPPDTRTEIQEKLKDLKSSKTDFCALQDIEDNNEQPAEDWLPEYLPQNVIPPHLEHNTTFSSRGTRTSKASILQKQKTIRKTKIVCTMGPACWSEEVIGKLLDAGLNIARFNFSHGSHEGHLEVLERFRGVCASKGSHAAVLLDTKGPEIRTAMLREHKPILLTKGQEIIVEAVGDEYSSWEGYKDESETRIGLSYAKLCQSVRPGNRILLADGSIVIEVAEIRSERELRGVVLNEKELGERKNCNLPGVKVDIPVLTAKDIDDVQNFCAKHKMDFVAASFVQTGEDVKLIRRTLDEAGGQDVKIISKIENEAGLENIDDIIRETDGVMVARGDLGMEIPSEKVALAQKMIITKCNIAGKFVITATQMLESMVKNPLPTRAEMTDVANAVFDGTDCVMLSGETANGSFPDTAVETMASIVANAELGIDYYSQYGFIKQLNFLSSKGLSIDESILASVSKSAIEFSEDLDGNGVIDSDEVAVVIVFTASGRSADIVSKYRPSGPVLVVSDKDEVIKKTNCRFGQHGYKIESLQIGSLTLKEKMKLVLDEVVRRGYQDGFIVPEKHVLAVCGVHEVSADQTANVSYVEGQSEKRNPLLYLNPGKLGYIQSLITTRIHKDLLVKKAQNRRATKIVCTMGPACWSEEVIGKLLDAGLNIARFNFSHGSHEGHLEVLERFRGVCASKGSHAAVLLDTKGPEIRTAMLREHKPILLTKGQEIIVEAVGDEYSSWEGYKDESETRIGLSYAKLCQSVRPGNRILLADGSIVIEVAEIRSERELRGVVLNEKELGERKNCNLPGVKVDIPVLTAKDIDDVQNFCAKHKMDFIAASFVQTGEDVKLIRRTLDEAGGQDVKIISKIENEAGLENIDDIIRETDGVMVARGDLGMEIPSEKVALAQKMIITKCNIAGKFVITATQMLESMVKNPLPTRAEMTDVANAVFDGTDCVMLSGETANGSFPDTAVSIMSAIVVNAERGIDKPDVYNFIRNWTPKPMSFRETITSSAIQASFDMRAALIVVITNDARTASLISKWKPFSPVIVVTSSKSLTKSCSSRYGLHPFYMEEIPSMQETMRLVVDFAKQKQLAKFENKELENGQIVVVSGRNMNLTGTLLQLTTYLFGEEAKNLEENHGYEGKHTFTFKSTKIGLDLVCEPVFSVRKTKIVCTMGPACWSEEVIGKLLDAGLNIARFNFSHGSHEGHLEVLERFRGVCASKGSHAAVLLDTKGPEIRTAMLREHKPILLTKGQEIIVEAVGDEYSSWEGYKDESETRIGLSYAKLCQSIRSERGAQGVVLNEKELGERRLQPAGRGRVDIPVLTAKDIDDVQNFCAKHKMDFVAASFVQTGEDVKLIRRTLDEAGGQDVKIISKIENEAGLENIDDIIRETDGVMVARGDLGMEIPSEKVALAQKMIITKCNIAGKFVITATQMLESMVKNPLPTRAEMTDVANAVFDGTDCVMLSGETANGSFPDTAVETMASIVANAEIGVNYPQVFSSLRDFTPKPMGFMESMLCCAAKNAVDCYAGLIVLFSKTGRAARLVSKYHPFVPVVVISDNERVTKQLNASFSLLPYPVTEIPQEPDQISRMMLDVIDWAVDKQICLSDSKVIIVKGAHEADADIQPTILLHNADNSGRHFIRRRTSLQHKPFHVVPTHSVEKTTSIRCNSISLDQITSKYQPPRKTKIVCTMGPACWSEEVIGKLLDAGLNIARFNFSHGSHEGHLEVLERFRGVCASKGSHAAVLLDTKGPEIRTAMLREHKPILLTKGQEIIVEAVGDEYSSWEGYKDESETRIGLSYAKLCQSVRPGNRILLADGSIVIEVAEIRSERELRGVVLNEKELGERKNCNLPGVKVDIPVLTAKDIDDVQNFCAKHKMDFIAASFVQTGEDVKLIRRTLDEAGGQDVKIISKIENEAGLENIDDIIRETDGVMVARGDLGMEIPSEKVALAQKMIITKCNIAGKFVITATQMLESMVKNPLPTRAEMTDVANAVFDGTDCVMLSGETANGSFPDTAVETMASIVANAELVNNFYAIFAFIRDFTPKPFSTKESAASSAAQACIDGHADLVIVLSKSAESANLVCKYRPSAPVLVVSADEKIVRGSCSQFAQYGLLKNVKDMSLEDFKKSGALEEALAYARERKLIGDKSKGVVLVAEQSEKHLIVSHV</sequence>
<feature type="domain" description="Pyruvate kinase C-terminal" evidence="16">
    <location>
        <begin position="1031"/>
        <end position="1142"/>
    </location>
</feature>
<name>L1JZX9_GUITC</name>
<evidence type="ECO:0000256" key="2">
    <source>
        <dbReference type="ARBA" id="ARBA00004997"/>
    </source>
</evidence>
<dbReference type="Pfam" id="PF00224">
    <property type="entry name" value="PK"/>
    <property type="match status" value="4"/>
</dbReference>
<keyword evidence="12" id="KW-0670">Pyruvate</keyword>
<evidence type="ECO:0000256" key="10">
    <source>
        <dbReference type="ARBA" id="ARBA00022842"/>
    </source>
</evidence>
<comment type="similarity">
    <text evidence="3 13">Belongs to the pyruvate kinase family.</text>
</comment>
<dbReference type="PRINTS" id="PR01050">
    <property type="entry name" value="PYRUVTKNASE"/>
</dbReference>
<dbReference type="SUPFAM" id="SSF52935">
    <property type="entry name" value="PK C-terminal domain-like"/>
    <property type="match status" value="4"/>
</dbReference>
<dbReference type="GO" id="GO:0005524">
    <property type="term" value="F:ATP binding"/>
    <property type="evidence" value="ECO:0007669"/>
    <property type="project" value="UniProtKB-KW"/>
</dbReference>
<evidence type="ECO:0000259" key="15">
    <source>
        <dbReference type="Pfam" id="PF00224"/>
    </source>
</evidence>
<comment type="pathway">
    <text evidence="2 13">Carbohydrate degradation; glycolysis; pyruvate from D-glyceraldehyde 3-phosphate: step 5/5.</text>
</comment>
<dbReference type="PaxDb" id="55529-EKX53755"/>
<gene>
    <name evidence="17" type="ORF">GUITHDRAFT_100726</name>
</gene>
<dbReference type="UniPathway" id="UPA00109">
    <property type="reaction ID" value="UER00188"/>
</dbReference>
<dbReference type="InterPro" id="IPR011037">
    <property type="entry name" value="Pyrv_Knase-like_insert_dom_sf"/>
</dbReference>
<feature type="domain" description="Pyruvate kinase barrel" evidence="15">
    <location>
        <begin position="1191"/>
        <end position="1504"/>
    </location>
</feature>
<evidence type="ECO:0000259" key="16">
    <source>
        <dbReference type="Pfam" id="PF02887"/>
    </source>
</evidence>
<proteinExistence type="inferred from homology"/>
<evidence type="ECO:0000256" key="13">
    <source>
        <dbReference type="RuleBase" id="RU000504"/>
    </source>
</evidence>
<feature type="domain" description="Pyruvate kinase barrel" evidence="15">
    <location>
        <begin position="115"/>
        <end position="449"/>
    </location>
</feature>
<feature type="domain" description="Pyruvate kinase barrel" evidence="15">
    <location>
        <begin position="1709"/>
        <end position="2042"/>
    </location>
</feature>
<evidence type="ECO:0000313" key="18">
    <source>
        <dbReference type="EnsemblProtists" id="EKX53755"/>
    </source>
</evidence>
<keyword evidence="10 13" id="KW-0460">Magnesium</keyword>
<dbReference type="InterPro" id="IPR036918">
    <property type="entry name" value="Pyrv_Knase_C_sf"/>
</dbReference>
<dbReference type="KEGG" id="gtt:GUITHDRAFT_100726"/>
<evidence type="ECO:0000256" key="3">
    <source>
        <dbReference type="ARBA" id="ARBA00008663"/>
    </source>
</evidence>
<reference evidence="17 19" key="1">
    <citation type="journal article" date="2012" name="Nature">
        <title>Algal genomes reveal evolutionary mosaicism and the fate of nucleomorphs.</title>
        <authorList>
            <consortium name="DOE Joint Genome Institute"/>
            <person name="Curtis B.A."/>
            <person name="Tanifuji G."/>
            <person name="Burki F."/>
            <person name="Gruber A."/>
            <person name="Irimia M."/>
            <person name="Maruyama S."/>
            <person name="Arias M.C."/>
            <person name="Ball S.G."/>
            <person name="Gile G.H."/>
            <person name="Hirakawa Y."/>
            <person name="Hopkins J.F."/>
            <person name="Kuo A."/>
            <person name="Rensing S.A."/>
            <person name="Schmutz J."/>
            <person name="Symeonidi A."/>
            <person name="Elias M."/>
            <person name="Eveleigh R.J."/>
            <person name="Herman E.K."/>
            <person name="Klute M.J."/>
            <person name="Nakayama T."/>
            <person name="Obornik M."/>
            <person name="Reyes-Prieto A."/>
            <person name="Armbrust E.V."/>
            <person name="Aves S.J."/>
            <person name="Beiko R.G."/>
            <person name="Coutinho P."/>
            <person name="Dacks J.B."/>
            <person name="Durnford D.G."/>
            <person name="Fast N.M."/>
            <person name="Green B.R."/>
            <person name="Grisdale C.J."/>
            <person name="Hempel F."/>
            <person name="Henrissat B."/>
            <person name="Hoppner M.P."/>
            <person name="Ishida K."/>
            <person name="Kim E."/>
            <person name="Koreny L."/>
            <person name="Kroth P.G."/>
            <person name="Liu Y."/>
            <person name="Malik S.B."/>
            <person name="Maier U.G."/>
            <person name="McRose D."/>
            <person name="Mock T."/>
            <person name="Neilson J.A."/>
            <person name="Onodera N.T."/>
            <person name="Poole A.M."/>
            <person name="Pritham E.J."/>
            <person name="Richards T.A."/>
            <person name="Rocap G."/>
            <person name="Roy S.W."/>
            <person name="Sarai C."/>
            <person name="Schaack S."/>
            <person name="Shirato S."/>
            <person name="Slamovits C.H."/>
            <person name="Spencer D.F."/>
            <person name="Suzuki S."/>
            <person name="Worden A.Z."/>
            <person name="Zauner S."/>
            <person name="Barry K."/>
            <person name="Bell C."/>
            <person name="Bharti A.K."/>
            <person name="Crow J.A."/>
            <person name="Grimwood J."/>
            <person name="Kramer R."/>
            <person name="Lindquist E."/>
            <person name="Lucas S."/>
            <person name="Salamov A."/>
            <person name="McFadden G.I."/>
            <person name="Lane C.E."/>
            <person name="Keeling P.J."/>
            <person name="Gray M.W."/>
            <person name="Grigoriev I.V."/>
            <person name="Archibald J.M."/>
        </authorList>
    </citation>
    <scope>NUCLEOTIDE SEQUENCE</scope>
    <source>
        <strain evidence="17 19">CCMP2712</strain>
    </source>
</reference>
<dbReference type="Gene3D" id="3.20.20.60">
    <property type="entry name" value="Phosphoenolpyruvate-binding domains"/>
    <property type="match status" value="4"/>
</dbReference>
<keyword evidence="7" id="KW-0547">Nucleotide-binding</keyword>
<feature type="compositionally biased region" description="Polar residues" evidence="14">
    <location>
        <begin position="1"/>
        <end position="22"/>
    </location>
</feature>
<keyword evidence="6" id="KW-0479">Metal-binding</keyword>
<feature type="domain" description="Pyruvate kinase C-terminal" evidence="16">
    <location>
        <begin position="514"/>
        <end position="613"/>
    </location>
</feature>
<dbReference type="PANTHER" id="PTHR11817">
    <property type="entry name" value="PYRUVATE KINASE"/>
    <property type="match status" value="1"/>
</dbReference>
<comment type="cofactor">
    <cofactor evidence="1">
        <name>K(+)</name>
        <dbReference type="ChEBI" id="CHEBI:29103"/>
    </cofactor>
</comment>
<dbReference type="Pfam" id="PF02887">
    <property type="entry name" value="PK_C"/>
    <property type="match status" value="4"/>
</dbReference>
<comment type="catalytic activity">
    <reaction evidence="13">
        <text>pyruvate + ATP = phosphoenolpyruvate + ADP + H(+)</text>
        <dbReference type="Rhea" id="RHEA:18157"/>
        <dbReference type="ChEBI" id="CHEBI:15361"/>
        <dbReference type="ChEBI" id="CHEBI:15378"/>
        <dbReference type="ChEBI" id="CHEBI:30616"/>
        <dbReference type="ChEBI" id="CHEBI:58702"/>
        <dbReference type="ChEBI" id="CHEBI:456216"/>
        <dbReference type="EC" id="2.7.1.40"/>
    </reaction>
</comment>
<dbReference type="Gene3D" id="3.40.1380.20">
    <property type="entry name" value="Pyruvate kinase, C-terminal domain"/>
    <property type="match status" value="4"/>
</dbReference>
<keyword evidence="19" id="KW-1185">Reference proteome</keyword>
<evidence type="ECO:0000256" key="11">
    <source>
        <dbReference type="ARBA" id="ARBA00023152"/>
    </source>
</evidence>
<dbReference type="GO" id="GO:0000287">
    <property type="term" value="F:magnesium ion binding"/>
    <property type="evidence" value="ECO:0007669"/>
    <property type="project" value="InterPro"/>
</dbReference>
<feature type="domain" description="Pyruvate kinase C-terminal" evidence="16">
    <location>
        <begin position="2077"/>
        <end position="2180"/>
    </location>
</feature>
<feature type="compositionally biased region" description="Basic and acidic residues" evidence="14">
    <location>
        <begin position="24"/>
        <end position="33"/>
    </location>
</feature>
<accession>L1JZX9</accession>
<dbReference type="OMA" id="MLKDHEP"/>
<evidence type="ECO:0000256" key="5">
    <source>
        <dbReference type="ARBA" id="ARBA00022679"/>
    </source>
</evidence>
<evidence type="ECO:0000256" key="6">
    <source>
        <dbReference type="ARBA" id="ARBA00022723"/>
    </source>
</evidence>
<evidence type="ECO:0000256" key="7">
    <source>
        <dbReference type="ARBA" id="ARBA00022741"/>
    </source>
</evidence>
<dbReference type="GO" id="GO:0016301">
    <property type="term" value="F:kinase activity"/>
    <property type="evidence" value="ECO:0007669"/>
    <property type="project" value="UniProtKB-KW"/>
</dbReference>
<protein>
    <recommendedName>
        <fullName evidence="4 13">Pyruvate kinase</fullName>
        <ecNumber evidence="4 13">2.7.1.40</ecNumber>
    </recommendedName>
</protein>
<reference evidence="18" key="3">
    <citation type="submission" date="2015-06" db="UniProtKB">
        <authorList>
            <consortium name="EnsemblProtists"/>
        </authorList>
    </citation>
    <scope>IDENTIFICATION</scope>
</reference>
<keyword evidence="8 13" id="KW-0418">Kinase</keyword>
<dbReference type="PROSITE" id="PS00018">
    <property type="entry name" value="EF_HAND_1"/>
    <property type="match status" value="1"/>
</dbReference>
<dbReference type="InterPro" id="IPR040442">
    <property type="entry name" value="Pyrv_kinase-like_dom_sf"/>
</dbReference>
<dbReference type="InterPro" id="IPR015813">
    <property type="entry name" value="Pyrv/PenolPyrv_kinase-like_dom"/>
</dbReference>
<evidence type="ECO:0000256" key="8">
    <source>
        <dbReference type="ARBA" id="ARBA00022777"/>
    </source>
</evidence>
<reference evidence="19" key="2">
    <citation type="submission" date="2012-11" db="EMBL/GenBank/DDBJ databases">
        <authorList>
            <person name="Kuo A."/>
            <person name="Curtis B.A."/>
            <person name="Tanifuji G."/>
            <person name="Burki F."/>
            <person name="Gruber A."/>
            <person name="Irimia M."/>
            <person name="Maruyama S."/>
            <person name="Arias M.C."/>
            <person name="Ball S.G."/>
            <person name="Gile G.H."/>
            <person name="Hirakawa Y."/>
            <person name="Hopkins J.F."/>
            <person name="Rensing S.A."/>
            <person name="Schmutz J."/>
            <person name="Symeonidi A."/>
            <person name="Elias M."/>
            <person name="Eveleigh R.J."/>
            <person name="Herman E.K."/>
            <person name="Klute M.J."/>
            <person name="Nakayama T."/>
            <person name="Obornik M."/>
            <person name="Reyes-Prieto A."/>
            <person name="Armbrust E.V."/>
            <person name="Aves S.J."/>
            <person name="Beiko R.G."/>
            <person name="Coutinho P."/>
            <person name="Dacks J.B."/>
            <person name="Durnford D.G."/>
            <person name="Fast N.M."/>
            <person name="Green B.R."/>
            <person name="Grisdale C."/>
            <person name="Hempe F."/>
            <person name="Henrissat B."/>
            <person name="Hoppner M.P."/>
            <person name="Ishida K.-I."/>
            <person name="Kim E."/>
            <person name="Koreny L."/>
            <person name="Kroth P.G."/>
            <person name="Liu Y."/>
            <person name="Malik S.-B."/>
            <person name="Maier U.G."/>
            <person name="McRose D."/>
            <person name="Mock T."/>
            <person name="Neilson J.A."/>
            <person name="Onodera N.T."/>
            <person name="Poole A.M."/>
            <person name="Pritham E.J."/>
            <person name="Richards T.A."/>
            <person name="Rocap G."/>
            <person name="Roy S.W."/>
            <person name="Sarai C."/>
            <person name="Schaack S."/>
            <person name="Shirato S."/>
            <person name="Slamovits C.H."/>
            <person name="Spencer D.F."/>
            <person name="Suzuki S."/>
            <person name="Worden A.Z."/>
            <person name="Zauner S."/>
            <person name="Barry K."/>
            <person name="Bell C."/>
            <person name="Bharti A.K."/>
            <person name="Crow J.A."/>
            <person name="Grimwood J."/>
            <person name="Kramer R."/>
            <person name="Lindquist E."/>
            <person name="Lucas S."/>
            <person name="Salamov A."/>
            <person name="McFadden G.I."/>
            <person name="Lane C.E."/>
            <person name="Keeling P.J."/>
            <person name="Gray M.W."/>
            <person name="Grigoriev I.V."/>
            <person name="Archibald J.M."/>
        </authorList>
    </citation>
    <scope>NUCLEOTIDE SEQUENCE</scope>
    <source>
        <strain evidence="19">CCMP2712</strain>
    </source>
</reference>
<dbReference type="eggNOG" id="KOG2323">
    <property type="taxonomic scope" value="Eukaryota"/>
</dbReference>
<feature type="domain" description="Pyruvate kinase C-terminal" evidence="16">
    <location>
        <begin position="1539"/>
        <end position="1644"/>
    </location>
</feature>
<evidence type="ECO:0000256" key="4">
    <source>
        <dbReference type="ARBA" id="ARBA00012142"/>
    </source>
</evidence>
<feature type="region of interest" description="Disordered" evidence="14">
    <location>
        <begin position="1"/>
        <end position="43"/>
    </location>
</feature>
<feature type="domain" description="Pyruvate kinase barrel" evidence="15">
    <location>
        <begin position="663"/>
        <end position="996"/>
    </location>
</feature>
<dbReference type="SUPFAM" id="SSF51621">
    <property type="entry name" value="Phosphoenolpyruvate/pyruvate domain"/>
    <property type="match status" value="4"/>
</dbReference>
<evidence type="ECO:0000256" key="14">
    <source>
        <dbReference type="SAM" id="MobiDB-lite"/>
    </source>
</evidence>
<dbReference type="InterPro" id="IPR015806">
    <property type="entry name" value="Pyrv_Knase_insert_dom_sf"/>
</dbReference>
<dbReference type="GO" id="GO:0004743">
    <property type="term" value="F:pyruvate kinase activity"/>
    <property type="evidence" value="ECO:0007669"/>
    <property type="project" value="UniProtKB-EC"/>
</dbReference>
<evidence type="ECO:0000313" key="19">
    <source>
        <dbReference type="Proteomes" id="UP000011087"/>
    </source>
</evidence>
<dbReference type="InterPro" id="IPR018247">
    <property type="entry name" value="EF_Hand_1_Ca_BS"/>
</dbReference>
<dbReference type="NCBIfam" id="TIGR01064">
    <property type="entry name" value="pyruv_kin"/>
    <property type="match status" value="4"/>
</dbReference>
<dbReference type="GO" id="GO:0030955">
    <property type="term" value="F:potassium ion binding"/>
    <property type="evidence" value="ECO:0007669"/>
    <property type="project" value="InterPro"/>
</dbReference>
<dbReference type="Proteomes" id="UP000011087">
    <property type="component" value="Unassembled WGS sequence"/>
</dbReference>
<evidence type="ECO:0000256" key="12">
    <source>
        <dbReference type="ARBA" id="ARBA00023317"/>
    </source>
</evidence>
<dbReference type="InterPro" id="IPR015795">
    <property type="entry name" value="Pyrv_Knase_C"/>
</dbReference>
<evidence type="ECO:0000313" key="17">
    <source>
        <dbReference type="EMBL" id="EKX53755.1"/>
    </source>
</evidence>
<dbReference type="HOGENOM" id="CLU_231674_0_0_1"/>